<keyword evidence="5" id="KW-0663">Pyridoxal phosphate</keyword>
<comment type="cofactor">
    <cofactor evidence="1">
        <name>pyridoxal 5'-phosphate</name>
        <dbReference type="ChEBI" id="CHEBI:597326"/>
    </cofactor>
</comment>
<dbReference type="Gene3D" id="3.90.1150.10">
    <property type="entry name" value="Aspartate Aminotransferase, domain 1"/>
    <property type="match status" value="1"/>
</dbReference>
<evidence type="ECO:0000256" key="6">
    <source>
        <dbReference type="ARBA" id="ARBA00050776"/>
    </source>
</evidence>
<protein>
    <recommendedName>
        <fullName evidence="3">cysteine desulfurase</fullName>
        <ecNumber evidence="3">2.8.1.7</ecNumber>
    </recommendedName>
</protein>
<evidence type="ECO:0000313" key="9">
    <source>
        <dbReference type="Proteomes" id="UP000437748"/>
    </source>
</evidence>
<dbReference type="EC" id="2.8.1.7" evidence="3"/>
<dbReference type="CDD" id="cd06453">
    <property type="entry name" value="SufS_like"/>
    <property type="match status" value="1"/>
</dbReference>
<dbReference type="Gene3D" id="3.40.640.10">
    <property type="entry name" value="Type I PLP-dependent aspartate aminotransferase-like (Major domain)"/>
    <property type="match status" value="1"/>
</dbReference>
<dbReference type="InterPro" id="IPR000192">
    <property type="entry name" value="Aminotrans_V_dom"/>
</dbReference>
<organism evidence="8 9">
    <name type="scientific">Silvanigrella paludirubra</name>
    <dbReference type="NCBI Taxonomy" id="2499159"/>
    <lineage>
        <taxon>Bacteria</taxon>
        <taxon>Pseudomonadati</taxon>
        <taxon>Bdellovibrionota</taxon>
        <taxon>Oligoflexia</taxon>
        <taxon>Silvanigrellales</taxon>
        <taxon>Silvanigrellaceae</taxon>
        <taxon>Silvanigrella</taxon>
    </lineage>
</organism>
<gene>
    <name evidence="8" type="ORF">GCL60_15345</name>
</gene>
<dbReference type="PANTHER" id="PTHR43586">
    <property type="entry name" value="CYSTEINE DESULFURASE"/>
    <property type="match status" value="1"/>
</dbReference>
<sequence length="436" mass="48188">MSDKYWRRIFHPAPKEGNKMKANNLGSKIRDEFPIFKNNEKSVNGQTKPFVYLDSAVSAQKPKHVIQAMVNHLENDYGSVHRGAYGVSIRSSQMYEDTRHKVAKFIDPKINANQVVFTRGTTEALNILAYGISDVYLNENSRIVIPAIEHHANLIPWQQAALRKDCELAYISMLGKKGNQLTLNLSEAEKLITKNTKIVSLAYVGNVIGQINPIEEIIAMAKKVGSLVILDCAQSMSTHEEYLFSLGADAIAFSPHKLYGPSGIGVLAMSEELIEKLPPSTFGGGMISDVTLEESQWISGPAKFEAGTPPITEVCGLGAAIDWVEKKGRKNIHNHSSELAKIFLDGLKNINDIEVFSPESGQETIISFRHKKIHAHDMATILDSENIAMRAGHHCAWPLIRILGVDALIRCSFAAYSDRDDVEIALEAIKNASKKV</sequence>
<evidence type="ECO:0000313" key="8">
    <source>
        <dbReference type="EMBL" id="KAB8036500.1"/>
    </source>
</evidence>
<dbReference type="InterPro" id="IPR015422">
    <property type="entry name" value="PyrdxlP-dep_Trfase_small"/>
</dbReference>
<dbReference type="InterPro" id="IPR015421">
    <property type="entry name" value="PyrdxlP-dep_Trfase_major"/>
</dbReference>
<feature type="domain" description="Aminotransferase class V" evidence="7">
    <location>
        <begin position="51"/>
        <end position="423"/>
    </location>
</feature>
<keyword evidence="8" id="KW-0032">Aminotransferase</keyword>
<reference evidence="8 9" key="1">
    <citation type="submission" date="2019-10" db="EMBL/GenBank/DDBJ databases">
        <title>New species of Slilvanegrellaceae.</title>
        <authorList>
            <person name="Pitt A."/>
            <person name="Hahn M.W."/>
        </authorList>
    </citation>
    <scope>NUCLEOTIDE SEQUENCE [LARGE SCALE GENOMIC DNA]</scope>
    <source>
        <strain evidence="8 9">SP-Ram-0.45-NSY-1</strain>
    </source>
</reference>
<dbReference type="GO" id="GO:0030170">
    <property type="term" value="F:pyridoxal phosphate binding"/>
    <property type="evidence" value="ECO:0007669"/>
    <property type="project" value="InterPro"/>
</dbReference>
<evidence type="ECO:0000256" key="4">
    <source>
        <dbReference type="ARBA" id="ARBA00022679"/>
    </source>
</evidence>
<dbReference type="Proteomes" id="UP000437748">
    <property type="component" value="Unassembled WGS sequence"/>
</dbReference>
<name>A0A6N6VTE0_9BACT</name>
<dbReference type="Pfam" id="PF00266">
    <property type="entry name" value="Aminotran_5"/>
    <property type="match status" value="1"/>
</dbReference>
<dbReference type="InterPro" id="IPR015424">
    <property type="entry name" value="PyrdxlP-dep_Trfase"/>
</dbReference>
<evidence type="ECO:0000256" key="2">
    <source>
        <dbReference type="ARBA" id="ARBA00010447"/>
    </source>
</evidence>
<dbReference type="SUPFAM" id="SSF53383">
    <property type="entry name" value="PLP-dependent transferases"/>
    <property type="match status" value="1"/>
</dbReference>
<dbReference type="PANTHER" id="PTHR43586:SF8">
    <property type="entry name" value="CYSTEINE DESULFURASE 1, CHLOROPLASTIC"/>
    <property type="match status" value="1"/>
</dbReference>
<dbReference type="GO" id="GO:0008483">
    <property type="term" value="F:transaminase activity"/>
    <property type="evidence" value="ECO:0007669"/>
    <property type="project" value="UniProtKB-KW"/>
</dbReference>
<evidence type="ECO:0000259" key="7">
    <source>
        <dbReference type="Pfam" id="PF00266"/>
    </source>
</evidence>
<evidence type="ECO:0000256" key="3">
    <source>
        <dbReference type="ARBA" id="ARBA00012239"/>
    </source>
</evidence>
<dbReference type="EMBL" id="WFLM01000006">
    <property type="protein sequence ID" value="KAB8036500.1"/>
    <property type="molecule type" value="Genomic_DNA"/>
</dbReference>
<comment type="similarity">
    <text evidence="2">Belongs to the class-V pyridoxal-phosphate-dependent aminotransferase family. Csd subfamily.</text>
</comment>
<dbReference type="GO" id="GO:0006534">
    <property type="term" value="P:cysteine metabolic process"/>
    <property type="evidence" value="ECO:0007669"/>
    <property type="project" value="InterPro"/>
</dbReference>
<keyword evidence="4 8" id="KW-0808">Transferase</keyword>
<dbReference type="InterPro" id="IPR010970">
    <property type="entry name" value="Cys_dSase_SufS"/>
</dbReference>
<keyword evidence="9" id="KW-1185">Reference proteome</keyword>
<comment type="caution">
    <text evidence="8">The sequence shown here is derived from an EMBL/GenBank/DDBJ whole genome shotgun (WGS) entry which is preliminary data.</text>
</comment>
<comment type="catalytic activity">
    <reaction evidence="6">
        <text>(sulfur carrier)-H + L-cysteine = (sulfur carrier)-SH + L-alanine</text>
        <dbReference type="Rhea" id="RHEA:43892"/>
        <dbReference type="Rhea" id="RHEA-COMP:14737"/>
        <dbReference type="Rhea" id="RHEA-COMP:14739"/>
        <dbReference type="ChEBI" id="CHEBI:29917"/>
        <dbReference type="ChEBI" id="CHEBI:35235"/>
        <dbReference type="ChEBI" id="CHEBI:57972"/>
        <dbReference type="ChEBI" id="CHEBI:64428"/>
        <dbReference type="EC" id="2.8.1.7"/>
    </reaction>
</comment>
<accession>A0A6N6VTE0</accession>
<evidence type="ECO:0000256" key="1">
    <source>
        <dbReference type="ARBA" id="ARBA00001933"/>
    </source>
</evidence>
<evidence type="ECO:0000256" key="5">
    <source>
        <dbReference type="ARBA" id="ARBA00022898"/>
    </source>
</evidence>
<dbReference type="AlphaFoldDB" id="A0A6N6VTE0"/>
<dbReference type="GO" id="GO:0031071">
    <property type="term" value="F:cysteine desulfurase activity"/>
    <property type="evidence" value="ECO:0007669"/>
    <property type="project" value="UniProtKB-EC"/>
</dbReference>
<proteinExistence type="inferred from homology"/>